<dbReference type="Pfam" id="PF20259">
    <property type="entry name" value="tRNA_Me_trans_M"/>
    <property type="match status" value="1"/>
</dbReference>
<gene>
    <name evidence="14" type="ORF">WICANDRAFT_77613</name>
</gene>
<dbReference type="GO" id="GO:0002143">
    <property type="term" value="P:tRNA wobble position uridine thiolation"/>
    <property type="evidence" value="ECO:0007669"/>
    <property type="project" value="TreeGrafter"/>
</dbReference>
<dbReference type="Proteomes" id="UP000094112">
    <property type="component" value="Unassembled WGS sequence"/>
</dbReference>
<dbReference type="GO" id="GO:0005524">
    <property type="term" value="F:ATP binding"/>
    <property type="evidence" value="ECO:0007669"/>
    <property type="project" value="UniProtKB-KW"/>
</dbReference>
<comment type="similarity">
    <text evidence="2">Belongs to the MnmA/TRMU family.</text>
</comment>
<dbReference type="Gene3D" id="2.30.30.280">
    <property type="entry name" value="Adenine nucleotide alpha hydrolases-like domains"/>
    <property type="match status" value="1"/>
</dbReference>
<dbReference type="GO" id="GO:0016783">
    <property type="term" value="F:sulfurtransferase activity"/>
    <property type="evidence" value="ECO:0007669"/>
    <property type="project" value="InterPro"/>
</dbReference>
<keyword evidence="10" id="KW-1015">Disulfide bond</keyword>
<proteinExistence type="inferred from homology"/>
<dbReference type="InterPro" id="IPR004506">
    <property type="entry name" value="MnmA-like"/>
</dbReference>
<evidence type="ECO:0000313" key="15">
    <source>
        <dbReference type="Proteomes" id="UP000094112"/>
    </source>
</evidence>
<evidence type="ECO:0000259" key="13">
    <source>
        <dbReference type="Pfam" id="PF20259"/>
    </source>
</evidence>
<protein>
    <recommendedName>
        <fullName evidence="3">tRNA-5-taurinomethyluridine 2-sulfurtransferase</fullName>
        <ecNumber evidence="3">2.8.1.14</ecNumber>
    </recommendedName>
</protein>
<evidence type="ECO:0000256" key="7">
    <source>
        <dbReference type="ARBA" id="ARBA00022741"/>
    </source>
</evidence>
<name>A0A1E3P6H3_WICAA</name>
<keyword evidence="9" id="KW-0694">RNA-binding</keyword>
<evidence type="ECO:0000256" key="5">
    <source>
        <dbReference type="ARBA" id="ARBA00022679"/>
    </source>
</evidence>
<dbReference type="InterPro" id="IPR046884">
    <property type="entry name" value="MnmA-like_central"/>
</dbReference>
<evidence type="ECO:0000256" key="2">
    <source>
        <dbReference type="ARBA" id="ARBA00006191"/>
    </source>
</evidence>
<evidence type="ECO:0000256" key="8">
    <source>
        <dbReference type="ARBA" id="ARBA00022840"/>
    </source>
</evidence>
<dbReference type="OrthoDB" id="3685at2759"/>
<dbReference type="CDD" id="cd01998">
    <property type="entry name" value="MnmA_TRMU-like"/>
    <property type="match status" value="1"/>
</dbReference>
<keyword evidence="15" id="KW-1185">Reference proteome</keyword>
<comment type="function">
    <text evidence="1">Catalyzes the 2-thiolation of uridine at the wobble position (U34) of mitochondrial tRNA(Lys), tRNA(Glu) and tRNA(Gln). Required for the formation of 5-taurinomethyl-2-thiouridine (tm5s2U) of mitochondrial tRNA(Lys), tRNA(Glu), and tRNA(Gln) at the wobble position. ATP is required to activate the C2 atom of the wobble base.</text>
</comment>
<evidence type="ECO:0000256" key="9">
    <source>
        <dbReference type="ARBA" id="ARBA00022884"/>
    </source>
</evidence>
<dbReference type="NCBIfam" id="TIGR00420">
    <property type="entry name" value="trmU"/>
    <property type="match status" value="1"/>
</dbReference>
<dbReference type="PANTHER" id="PTHR11933:SF5">
    <property type="entry name" value="MITOCHONDRIAL TRNA-SPECIFIC 2-THIOURIDYLASE 1"/>
    <property type="match status" value="1"/>
</dbReference>
<reference evidence="14 15" key="1">
    <citation type="journal article" date="2016" name="Proc. Natl. Acad. Sci. U.S.A.">
        <title>Comparative genomics of biotechnologically important yeasts.</title>
        <authorList>
            <person name="Riley R."/>
            <person name="Haridas S."/>
            <person name="Wolfe K.H."/>
            <person name="Lopes M.R."/>
            <person name="Hittinger C.T."/>
            <person name="Goeker M."/>
            <person name="Salamov A.A."/>
            <person name="Wisecaver J.H."/>
            <person name="Long T.M."/>
            <person name="Calvey C.H."/>
            <person name="Aerts A.L."/>
            <person name="Barry K.W."/>
            <person name="Choi C."/>
            <person name="Clum A."/>
            <person name="Coughlan A.Y."/>
            <person name="Deshpande S."/>
            <person name="Douglass A.P."/>
            <person name="Hanson S.J."/>
            <person name="Klenk H.-P."/>
            <person name="LaButti K.M."/>
            <person name="Lapidus A."/>
            <person name="Lindquist E.A."/>
            <person name="Lipzen A.M."/>
            <person name="Meier-Kolthoff J.P."/>
            <person name="Ohm R.A."/>
            <person name="Otillar R.P."/>
            <person name="Pangilinan J.L."/>
            <person name="Peng Y."/>
            <person name="Rokas A."/>
            <person name="Rosa C.A."/>
            <person name="Scheuner C."/>
            <person name="Sibirny A.A."/>
            <person name="Slot J.C."/>
            <person name="Stielow J.B."/>
            <person name="Sun H."/>
            <person name="Kurtzman C.P."/>
            <person name="Blackwell M."/>
            <person name="Grigoriev I.V."/>
            <person name="Jeffries T.W."/>
        </authorList>
    </citation>
    <scope>NUCLEOTIDE SEQUENCE [LARGE SCALE GENOMIC DNA]</scope>
    <source>
        <strain evidence="15">ATCC 58044 / CBS 1984 / NCYC 433 / NRRL Y-366-8</strain>
    </source>
</reference>
<evidence type="ECO:0000313" key="14">
    <source>
        <dbReference type="EMBL" id="ODQ60948.1"/>
    </source>
</evidence>
<keyword evidence="5" id="KW-0808">Transferase</keyword>
<dbReference type="NCBIfam" id="NF001138">
    <property type="entry name" value="PRK00143.1"/>
    <property type="match status" value="1"/>
</dbReference>
<dbReference type="RefSeq" id="XP_019040155.1">
    <property type="nucleotide sequence ID" value="XM_019184583.1"/>
</dbReference>
<evidence type="ECO:0000256" key="6">
    <source>
        <dbReference type="ARBA" id="ARBA00022694"/>
    </source>
</evidence>
<dbReference type="Gene3D" id="3.40.50.620">
    <property type="entry name" value="HUPs"/>
    <property type="match status" value="1"/>
</dbReference>
<keyword evidence="4" id="KW-0820">tRNA-binding</keyword>
<dbReference type="SUPFAM" id="SSF52402">
    <property type="entry name" value="Adenine nucleotide alpha hydrolases-like"/>
    <property type="match status" value="1"/>
</dbReference>
<dbReference type="EC" id="2.8.1.14" evidence="3"/>
<dbReference type="EMBL" id="KV454209">
    <property type="protein sequence ID" value="ODQ60948.1"/>
    <property type="molecule type" value="Genomic_DNA"/>
</dbReference>
<evidence type="ECO:0000259" key="12">
    <source>
        <dbReference type="Pfam" id="PF20258"/>
    </source>
</evidence>
<dbReference type="STRING" id="683960.A0A1E3P6H3"/>
<keyword evidence="7" id="KW-0547">Nucleotide-binding</keyword>
<dbReference type="GeneID" id="30201829"/>
<evidence type="ECO:0000256" key="4">
    <source>
        <dbReference type="ARBA" id="ARBA00022555"/>
    </source>
</evidence>
<dbReference type="GO" id="GO:0000049">
    <property type="term" value="F:tRNA binding"/>
    <property type="evidence" value="ECO:0007669"/>
    <property type="project" value="UniProtKB-KW"/>
</dbReference>
<dbReference type="Gene3D" id="2.40.30.10">
    <property type="entry name" value="Translation factors"/>
    <property type="match status" value="1"/>
</dbReference>
<dbReference type="InterPro" id="IPR023382">
    <property type="entry name" value="MnmA-like_central_sf"/>
</dbReference>
<evidence type="ECO:0000256" key="10">
    <source>
        <dbReference type="ARBA" id="ARBA00023157"/>
    </source>
</evidence>
<dbReference type="Pfam" id="PF20258">
    <property type="entry name" value="tRNA_Me_trans_C"/>
    <property type="match status" value="1"/>
</dbReference>
<accession>A0A1E3P6H3</accession>
<dbReference type="FunFam" id="2.30.30.280:FF:000001">
    <property type="entry name" value="tRNA-specific 2-thiouridylase MnmA"/>
    <property type="match status" value="1"/>
</dbReference>
<dbReference type="PANTHER" id="PTHR11933">
    <property type="entry name" value="TRNA 5-METHYLAMINOMETHYL-2-THIOURIDYLATE -METHYLTRANSFERASE"/>
    <property type="match status" value="1"/>
</dbReference>
<feature type="domain" description="tRNA-specific 2-thiouridylase MnmA-like C-terminal" evidence="12">
    <location>
        <begin position="293"/>
        <end position="356"/>
    </location>
</feature>
<evidence type="ECO:0000256" key="3">
    <source>
        <dbReference type="ARBA" id="ARBA00011953"/>
    </source>
</evidence>
<feature type="domain" description="tRNA-specific 2-thiouridylase MnmA-like central" evidence="13">
    <location>
        <begin position="201"/>
        <end position="268"/>
    </location>
</feature>
<keyword evidence="6" id="KW-0819">tRNA processing</keyword>
<sequence length="360" mass="41363">MSSGVDSSVAAALYSKEYKNCTAIFMENWSQSDTSRCLEQDWKDAQAVAQQLDLPIEKTNFQKEYWIDVFEPMLGEYNKGITPNPDINCNRYVKFGKLFEYVSEKYKDQNWWLVTGHYSRILQRQDTGEHHLMRPYYKQKDQSYYLSQIDPSVMKRILLPIGHFTKPEVREMAEQLQLEVASKPDSQGLCFISQGEGKFNSFLKNFLNESPGNYITEDGKIWGKHEGLWSATIGQRSRLEMPQGDPKYKGTWYVGAKNFETNDITIVRGTDNPKLFKQIVYVKDFYPLDPNYDLVSNVSNLSVQYRSLQKAEKLDSIVKTDEGGLIFQLGEKRRAIAPGQYLAVYDGDRCIGSGVIEASE</sequence>
<dbReference type="InterPro" id="IPR046885">
    <property type="entry name" value="MnmA-like_C"/>
</dbReference>
<comment type="catalytic activity">
    <reaction evidence="11">
        <text>5-taurinomethyluridine(34) in tRNA + S-sulfanyl-L-cysteinyl-[protein] + AH2 + ATP = 5-taurinomethyl-2-thiouridine(34) in tRNA + L-cysteinyl-[protein] + A + AMP + diphosphate + H(+)</text>
        <dbReference type="Rhea" id="RHEA:47040"/>
        <dbReference type="Rhea" id="RHEA-COMP:10131"/>
        <dbReference type="Rhea" id="RHEA-COMP:11726"/>
        <dbReference type="Rhea" id="RHEA-COMP:11732"/>
        <dbReference type="Rhea" id="RHEA-COMP:11733"/>
        <dbReference type="ChEBI" id="CHEBI:13193"/>
        <dbReference type="ChEBI" id="CHEBI:15378"/>
        <dbReference type="ChEBI" id="CHEBI:17499"/>
        <dbReference type="ChEBI" id="CHEBI:29950"/>
        <dbReference type="ChEBI" id="CHEBI:30616"/>
        <dbReference type="ChEBI" id="CHEBI:33019"/>
        <dbReference type="ChEBI" id="CHEBI:61963"/>
        <dbReference type="ChEBI" id="CHEBI:87171"/>
        <dbReference type="ChEBI" id="CHEBI:87172"/>
        <dbReference type="ChEBI" id="CHEBI:456215"/>
        <dbReference type="EC" id="2.8.1.14"/>
    </reaction>
</comment>
<dbReference type="GO" id="GO:0005739">
    <property type="term" value="C:mitochondrion"/>
    <property type="evidence" value="ECO:0007669"/>
    <property type="project" value="TreeGrafter"/>
</dbReference>
<dbReference type="FunFam" id="3.40.50.620:FF:000115">
    <property type="entry name" value="tRNA-specific 2-thiouridylase MnmA"/>
    <property type="match status" value="1"/>
</dbReference>
<dbReference type="AlphaFoldDB" id="A0A1E3P6H3"/>
<evidence type="ECO:0000256" key="11">
    <source>
        <dbReference type="ARBA" id="ARBA00049564"/>
    </source>
</evidence>
<dbReference type="InterPro" id="IPR014729">
    <property type="entry name" value="Rossmann-like_a/b/a_fold"/>
</dbReference>
<organism evidence="14 15">
    <name type="scientific">Wickerhamomyces anomalus (strain ATCC 58044 / CBS 1984 / NCYC 433 / NRRL Y-366-8)</name>
    <name type="common">Yeast</name>
    <name type="synonym">Hansenula anomala</name>
    <dbReference type="NCBI Taxonomy" id="683960"/>
    <lineage>
        <taxon>Eukaryota</taxon>
        <taxon>Fungi</taxon>
        <taxon>Dikarya</taxon>
        <taxon>Ascomycota</taxon>
        <taxon>Saccharomycotina</taxon>
        <taxon>Saccharomycetes</taxon>
        <taxon>Phaffomycetales</taxon>
        <taxon>Wickerhamomycetaceae</taxon>
        <taxon>Wickerhamomyces</taxon>
    </lineage>
</organism>
<keyword evidence="8" id="KW-0067">ATP-binding</keyword>
<evidence type="ECO:0000256" key="1">
    <source>
        <dbReference type="ARBA" id="ARBA00003986"/>
    </source>
</evidence>
<dbReference type="Pfam" id="PF03054">
    <property type="entry name" value="tRNA_Me_trans"/>
    <property type="match status" value="1"/>
</dbReference>